<keyword evidence="8" id="KW-1185">Reference proteome</keyword>
<dbReference type="InterPro" id="IPR020946">
    <property type="entry name" value="Flavin_mOase-like"/>
</dbReference>
<dbReference type="EMBL" id="JBBHJY010000006">
    <property type="protein sequence ID" value="MEJ6010843.1"/>
    <property type="molecule type" value="Genomic_DNA"/>
</dbReference>
<dbReference type="Proteomes" id="UP001379235">
    <property type="component" value="Unassembled WGS sequence"/>
</dbReference>
<dbReference type="EC" id="1.14.13.-" evidence="7"/>
<evidence type="ECO:0000256" key="3">
    <source>
        <dbReference type="ARBA" id="ARBA00022630"/>
    </source>
</evidence>
<dbReference type="Pfam" id="PF00743">
    <property type="entry name" value="FMO-like"/>
    <property type="match status" value="1"/>
</dbReference>
<evidence type="ECO:0000256" key="4">
    <source>
        <dbReference type="ARBA" id="ARBA00022827"/>
    </source>
</evidence>
<dbReference type="PRINTS" id="PR00411">
    <property type="entry name" value="PNDRDTASEI"/>
</dbReference>
<dbReference type="SUPFAM" id="SSF51905">
    <property type="entry name" value="FAD/NAD(P)-binding domain"/>
    <property type="match status" value="1"/>
</dbReference>
<evidence type="ECO:0000256" key="1">
    <source>
        <dbReference type="ARBA" id="ARBA00001974"/>
    </source>
</evidence>
<comment type="caution">
    <text evidence="7">The sequence shown here is derived from an EMBL/GenBank/DDBJ whole genome shotgun (WGS) entry which is preliminary data.</text>
</comment>
<dbReference type="PANTHER" id="PTHR43098">
    <property type="entry name" value="L-ORNITHINE N(5)-MONOOXYGENASE-RELATED"/>
    <property type="match status" value="1"/>
</dbReference>
<protein>
    <submittedName>
        <fullName evidence="7">NAD(P)/FAD-dependent oxidoreductase</fullName>
        <ecNumber evidence="7">1.14.13.-</ecNumber>
    </submittedName>
</protein>
<dbReference type="GO" id="GO:0016491">
    <property type="term" value="F:oxidoreductase activity"/>
    <property type="evidence" value="ECO:0007669"/>
    <property type="project" value="UniProtKB-KW"/>
</dbReference>
<accession>A0ABU8SA58</accession>
<evidence type="ECO:0000313" key="8">
    <source>
        <dbReference type="Proteomes" id="UP001379235"/>
    </source>
</evidence>
<comment type="cofactor">
    <cofactor evidence="1">
        <name>FAD</name>
        <dbReference type="ChEBI" id="CHEBI:57692"/>
    </cofactor>
</comment>
<comment type="similarity">
    <text evidence="2">Belongs to the FAD-binding monooxygenase family.</text>
</comment>
<evidence type="ECO:0000313" key="7">
    <source>
        <dbReference type="EMBL" id="MEJ6010843.1"/>
    </source>
</evidence>
<keyword evidence="3" id="KW-0285">Flavoprotein</keyword>
<name>A0ABU8SA58_9SPHN</name>
<dbReference type="Gene3D" id="3.50.50.60">
    <property type="entry name" value="FAD/NAD(P)-binding domain"/>
    <property type="match status" value="2"/>
</dbReference>
<keyword evidence="5" id="KW-0521">NADP</keyword>
<dbReference type="RefSeq" id="WP_339967671.1">
    <property type="nucleotide sequence ID" value="NZ_JBBHJY010000006.1"/>
</dbReference>
<keyword evidence="6 7" id="KW-0560">Oxidoreductase</keyword>
<evidence type="ECO:0000256" key="6">
    <source>
        <dbReference type="ARBA" id="ARBA00023002"/>
    </source>
</evidence>
<dbReference type="PANTHER" id="PTHR43098:SF2">
    <property type="entry name" value="FAD-BINDING MONOOXYGENASE AUSB-RELATED"/>
    <property type="match status" value="1"/>
</dbReference>
<evidence type="ECO:0000256" key="5">
    <source>
        <dbReference type="ARBA" id="ARBA00022857"/>
    </source>
</evidence>
<dbReference type="Pfam" id="PF13450">
    <property type="entry name" value="NAD_binding_8"/>
    <property type="match status" value="1"/>
</dbReference>
<sequence>MDCKPTDVPSADELDIPALRAKYYAERDKRLNSKLGGQYIHDGPGQLHDLYNTDPHMSVAPRDPVSEELDVAVLGAGFGGVMASYYLTQQGVTNFRNIDHAGDFGGVWYWNRYPGIQCDNESYCYLPLLEETGFMPSRRFAPGPEIMGYIRLIAEKYGFADKALFHTLITSLRWDDSIQRWRVATDRGDEILARHVVMACGVLNMPKLPGINGIAKFKGKMFHTSRWEYDYTGGSCDNPVLDKLADKRVAIVGTGATAIQAVPFLAKSAKHLYVVQRTPSCVDTRPNPPTDPDWIASLEPGWQQERIANFQRHAMEMPKPGEPDLVCDFWTELNRNLFAQMAEEGWPELSPEEFMAKREVVDYQIMERFRRRADELISDPDLAEKLKPYYRFLCKRPLSSDTFYPAFNQPNVTLVDTSNTQGLQEITEKGFIQDGVEYEVDCIIFASGFEVSSELERRWGFDAVDGRNGASLYDHWRRGAKTLHGVTTNGFPNMYFIGYIQGGLNGSVTEQFGRQAEHAAWIIGETKRRSLAVAETTKEGMEAYCNHFAEIEIDVSAFQAECTPSYFSNEGQKDAPWSLFRAYGHGWDAWRGLIEGWRDEGQFKGMELR</sequence>
<organism evidence="7 8">
    <name type="scientific">Novosphingobium aquae</name>
    <dbReference type="NCBI Taxonomy" id="3133435"/>
    <lineage>
        <taxon>Bacteria</taxon>
        <taxon>Pseudomonadati</taxon>
        <taxon>Pseudomonadota</taxon>
        <taxon>Alphaproteobacteria</taxon>
        <taxon>Sphingomonadales</taxon>
        <taxon>Sphingomonadaceae</taxon>
        <taxon>Novosphingobium</taxon>
    </lineage>
</organism>
<reference evidence="7 8" key="1">
    <citation type="submission" date="2024-03" db="EMBL/GenBank/DDBJ databases">
        <authorList>
            <person name="Jo J.-H."/>
        </authorList>
    </citation>
    <scope>NUCLEOTIDE SEQUENCE [LARGE SCALE GENOMIC DNA]</scope>
    <source>
        <strain evidence="7 8">AS3R-12</strain>
    </source>
</reference>
<dbReference type="InterPro" id="IPR036188">
    <property type="entry name" value="FAD/NAD-bd_sf"/>
</dbReference>
<keyword evidence="4" id="KW-0274">FAD</keyword>
<evidence type="ECO:0000256" key="2">
    <source>
        <dbReference type="ARBA" id="ARBA00010139"/>
    </source>
</evidence>
<dbReference type="InterPro" id="IPR050775">
    <property type="entry name" value="FAD-binding_Monooxygenases"/>
</dbReference>
<proteinExistence type="inferred from homology"/>
<gene>
    <name evidence="7" type="ORF">WG900_13045</name>
</gene>